<evidence type="ECO:0000313" key="2">
    <source>
        <dbReference type="EMBL" id="SED15315.1"/>
    </source>
</evidence>
<gene>
    <name evidence="2" type="ORF">SAMN05444171_3286</name>
</gene>
<name>A0A1M6YPN2_9BRAD</name>
<dbReference type="RefSeq" id="WP_074820658.1">
    <property type="nucleotide sequence ID" value="NZ_FNTI01000001.1"/>
</dbReference>
<evidence type="ECO:0008006" key="4">
    <source>
        <dbReference type="Google" id="ProtNLM"/>
    </source>
</evidence>
<dbReference type="AlphaFoldDB" id="A0A1M6YPN2"/>
<protein>
    <recommendedName>
        <fullName evidence="4">DUF3551 domain-containing protein</fullName>
    </recommendedName>
</protein>
<dbReference type="InterPro" id="IPR021937">
    <property type="entry name" value="DUF3551"/>
</dbReference>
<accession>A0A1M6YPN2</accession>
<dbReference type="Pfam" id="PF12071">
    <property type="entry name" value="DUF3551"/>
    <property type="match status" value="1"/>
</dbReference>
<proteinExistence type="predicted"/>
<keyword evidence="1" id="KW-0732">Signal</keyword>
<dbReference type="EMBL" id="FNTI01000001">
    <property type="protein sequence ID" value="SED15315.1"/>
    <property type="molecule type" value="Genomic_DNA"/>
</dbReference>
<evidence type="ECO:0000256" key="1">
    <source>
        <dbReference type="SAM" id="SignalP"/>
    </source>
</evidence>
<evidence type="ECO:0000313" key="3">
    <source>
        <dbReference type="Proteomes" id="UP000183208"/>
    </source>
</evidence>
<dbReference type="Proteomes" id="UP000183208">
    <property type="component" value="Unassembled WGS sequence"/>
</dbReference>
<feature type="chain" id="PRO_5030031640" description="DUF3551 domain-containing protein" evidence="1">
    <location>
        <begin position="28"/>
        <end position="87"/>
    </location>
</feature>
<reference evidence="2 3" key="1">
    <citation type="submission" date="2016-10" db="EMBL/GenBank/DDBJ databases">
        <authorList>
            <person name="de Groot N.N."/>
        </authorList>
    </citation>
    <scope>NUCLEOTIDE SEQUENCE [LARGE SCALE GENOMIC DNA]</scope>
    <source>
        <strain evidence="2 3">GAS522</strain>
    </source>
</reference>
<feature type="signal peptide" evidence="1">
    <location>
        <begin position="1"/>
        <end position="27"/>
    </location>
</feature>
<organism evidence="2 3">
    <name type="scientific">Bradyrhizobium lablabi</name>
    <dbReference type="NCBI Taxonomy" id="722472"/>
    <lineage>
        <taxon>Bacteria</taxon>
        <taxon>Pseudomonadati</taxon>
        <taxon>Pseudomonadota</taxon>
        <taxon>Alphaproteobacteria</taxon>
        <taxon>Hyphomicrobiales</taxon>
        <taxon>Nitrobacteraceae</taxon>
        <taxon>Bradyrhizobium</taxon>
    </lineage>
</organism>
<dbReference type="OrthoDB" id="8255753at2"/>
<sequence>MRNAMVAILTLSAALAATLAGPSPAVAYDYPYCLQGRGIGIPGECAYTSYAQCMASASGRALYCSINPRVAFAQQRRGRAYGPYRDY</sequence>